<dbReference type="InterPro" id="IPR002104">
    <property type="entry name" value="Integrase_catalytic"/>
</dbReference>
<evidence type="ECO:0000256" key="3">
    <source>
        <dbReference type="ARBA" id="ARBA00023172"/>
    </source>
</evidence>
<keyword evidence="2 4" id="KW-0238">DNA-binding</keyword>
<dbReference type="GO" id="GO:0015074">
    <property type="term" value="P:DNA integration"/>
    <property type="evidence" value="ECO:0007669"/>
    <property type="project" value="InterPro"/>
</dbReference>
<dbReference type="PANTHER" id="PTHR30349:SF41">
    <property type="entry name" value="INTEGRASE_RECOMBINASE PROTEIN MJ0367-RELATED"/>
    <property type="match status" value="1"/>
</dbReference>
<evidence type="ECO:0000256" key="2">
    <source>
        <dbReference type="ARBA" id="ARBA00023125"/>
    </source>
</evidence>
<evidence type="ECO:0008006" key="9">
    <source>
        <dbReference type="Google" id="ProtNLM"/>
    </source>
</evidence>
<keyword evidence="3" id="KW-0233">DNA recombination</keyword>
<feature type="domain" description="Tyr recombinase" evidence="5">
    <location>
        <begin position="148"/>
        <end position="298"/>
    </location>
</feature>
<protein>
    <recommendedName>
        <fullName evidence="9">Integrase</fullName>
    </recommendedName>
</protein>
<dbReference type="PROSITE" id="PS51900">
    <property type="entry name" value="CB"/>
    <property type="match status" value="1"/>
</dbReference>
<evidence type="ECO:0000256" key="1">
    <source>
        <dbReference type="ARBA" id="ARBA00008857"/>
    </source>
</evidence>
<evidence type="ECO:0000313" key="8">
    <source>
        <dbReference type="Proteomes" id="UP000321026"/>
    </source>
</evidence>
<evidence type="ECO:0000313" key="7">
    <source>
        <dbReference type="EMBL" id="TXG76264.1"/>
    </source>
</evidence>
<dbReference type="InterPro" id="IPR050090">
    <property type="entry name" value="Tyrosine_recombinase_XerCD"/>
</dbReference>
<name>A0A5C7J4V5_9BACT</name>
<accession>A0A5C7J4V5</accession>
<proteinExistence type="inferred from homology"/>
<dbReference type="Proteomes" id="UP000321026">
    <property type="component" value="Unassembled WGS sequence"/>
</dbReference>
<evidence type="ECO:0000259" key="6">
    <source>
        <dbReference type="PROSITE" id="PS51900"/>
    </source>
</evidence>
<dbReference type="AlphaFoldDB" id="A0A5C7J4V5"/>
<dbReference type="InterPro" id="IPR010998">
    <property type="entry name" value="Integrase_recombinase_N"/>
</dbReference>
<dbReference type="PANTHER" id="PTHR30349">
    <property type="entry name" value="PHAGE INTEGRASE-RELATED"/>
    <property type="match status" value="1"/>
</dbReference>
<dbReference type="InterPro" id="IPR011010">
    <property type="entry name" value="DNA_brk_join_enz"/>
</dbReference>
<sequence length="298" mass="34218">MSLFEAVQKFLMYLTITRGMSPRTVEQYGRHMWAFLSFTHPEVRKIVPKTFDLARFFSSQVSIQPEGSENASFETLKQLQKMPWIQTTQIDQHTCDHFRLSLAQGKISITTVNAYMISLRAFLHFCKKTHIATGIEFSDIELQKSQERKVEYLTAEELQDIVKHIGTDDIADLRDRAIILTIYSTGLRVSELTALDIKHVNLDTMEFAIIGKGRKVRVVYLTEWACEAIRAYLEKREDHFPPLFLKHGKHFPVDAGADDVRFDRFLVTKMISARALKAGIVKPVSAHTLRHSFATTLL</sequence>
<dbReference type="PROSITE" id="PS51898">
    <property type="entry name" value="TYR_RECOMBINASE"/>
    <property type="match status" value="1"/>
</dbReference>
<comment type="caution">
    <text evidence="7">The sequence shown here is derived from an EMBL/GenBank/DDBJ whole genome shotgun (WGS) entry which is preliminary data.</text>
</comment>
<feature type="domain" description="Core-binding (CB)" evidence="6">
    <location>
        <begin position="1"/>
        <end position="127"/>
    </location>
</feature>
<dbReference type="SUPFAM" id="SSF56349">
    <property type="entry name" value="DNA breaking-rejoining enzymes"/>
    <property type="match status" value="1"/>
</dbReference>
<evidence type="ECO:0000259" key="5">
    <source>
        <dbReference type="PROSITE" id="PS51898"/>
    </source>
</evidence>
<comment type="similarity">
    <text evidence="1">Belongs to the 'phage' integrase family.</text>
</comment>
<dbReference type="GO" id="GO:0006310">
    <property type="term" value="P:DNA recombination"/>
    <property type="evidence" value="ECO:0007669"/>
    <property type="project" value="UniProtKB-KW"/>
</dbReference>
<reference evidence="7 8" key="1">
    <citation type="submission" date="2018-09" db="EMBL/GenBank/DDBJ databases">
        <title>Metagenome Assembled Genomes from an Advanced Water Purification Facility.</title>
        <authorList>
            <person name="Stamps B.W."/>
            <person name="Spear J.R."/>
        </authorList>
    </citation>
    <scope>NUCLEOTIDE SEQUENCE [LARGE SCALE GENOMIC DNA]</scope>
    <source>
        <strain evidence="7">Bin_63_2</strain>
    </source>
</reference>
<gene>
    <name evidence="7" type="ORF">E6Q11_04975</name>
</gene>
<dbReference type="InterPro" id="IPR044068">
    <property type="entry name" value="CB"/>
</dbReference>
<dbReference type="Gene3D" id="1.10.150.130">
    <property type="match status" value="1"/>
</dbReference>
<evidence type="ECO:0000256" key="4">
    <source>
        <dbReference type="PROSITE-ProRule" id="PRU01248"/>
    </source>
</evidence>
<dbReference type="Pfam" id="PF00589">
    <property type="entry name" value="Phage_integrase"/>
    <property type="match status" value="1"/>
</dbReference>
<organism evidence="7 8">
    <name type="scientific">Candidatus Dojkabacteria bacterium</name>
    <dbReference type="NCBI Taxonomy" id="2099670"/>
    <lineage>
        <taxon>Bacteria</taxon>
        <taxon>Candidatus Dojkabacteria</taxon>
    </lineage>
</organism>
<dbReference type="Gene3D" id="1.10.443.10">
    <property type="entry name" value="Intergrase catalytic core"/>
    <property type="match status" value="1"/>
</dbReference>
<dbReference type="EMBL" id="SSDS01000078">
    <property type="protein sequence ID" value="TXG76264.1"/>
    <property type="molecule type" value="Genomic_DNA"/>
</dbReference>
<dbReference type="GO" id="GO:0003677">
    <property type="term" value="F:DNA binding"/>
    <property type="evidence" value="ECO:0007669"/>
    <property type="project" value="UniProtKB-UniRule"/>
</dbReference>
<dbReference type="InterPro" id="IPR013762">
    <property type="entry name" value="Integrase-like_cat_sf"/>
</dbReference>